<evidence type="ECO:0000259" key="3">
    <source>
        <dbReference type="SMART" id="SM00822"/>
    </source>
</evidence>
<keyword evidence="2" id="KW-0560">Oxidoreductase</keyword>
<evidence type="ECO:0000313" key="5">
    <source>
        <dbReference type="Proteomes" id="UP000316778"/>
    </source>
</evidence>
<dbReference type="AlphaFoldDB" id="A0A562STZ7"/>
<sequence length="254" mass="26349">MNQLLNKVAVITGGNSGIGFATAQVFLTNGARVLITGRKEAAVNQAVAALGSGAAGFVADQGKLSDADALAAHVKAEYGQVDVLFINAGIAQMVPFPDASEQHFDDVMNINFKGAFFTAQKLLPLLKDGGTIVFLSSISAISGMVGNAVYSASKAALNSLARTLTRELAPRNIRVNVVNPGPIATPIFEKIGLPAEQLEEAKGRLGQAIPLQRIGEAVEVARLVAFLASDDAKFISGAEVNIDGGIMVHPVATL</sequence>
<dbReference type="Proteomes" id="UP000316778">
    <property type="component" value="Unassembled WGS sequence"/>
</dbReference>
<dbReference type="PANTHER" id="PTHR43943:SF17">
    <property type="entry name" value="3-PHENYLPROPIONATE-DIHYDRODIOL_CINNAMIC ACID-DIHYDRODIOL DEHYDROGENASE"/>
    <property type="match status" value="1"/>
</dbReference>
<dbReference type="PANTHER" id="PTHR43943">
    <property type="entry name" value="DEHYDROGENASE/REDUCTASE (SDR FAMILY) MEMBER 4"/>
    <property type="match status" value="1"/>
</dbReference>
<dbReference type="InterPro" id="IPR036291">
    <property type="entry name" value="NAD(P)-bd_dom_sf"/>
</dbReference>
<protein>
    <submittedName>
        <fullName evidence="4">NAD(P)-dependent dehydrogenase (Short-subunit alcohol dehydrogenase family)</fullName>
    </submittedName>
</protein>
<evidence type="ECO:0000313" key="4">
    <source>
        <dbReference type="EMBL" id="TWI84180.1"/>
    </source>
</evidence>
<comment type="similarity">
    <text evidence="1">Belongs to the short-chain dehydrogenases/reductases (SDR) family.</text>
</comment>
<dbReference type="CDD" id="cd05233">
    <property type="entry name" value="SDR_c"/>
    <property type="match status" value="1"/>
</dbReference>
<dbReference type="EMBL" id="VLLG01000005">
    <property type="protein sequence ID" value="TWI84180.1"/>
    <property type="molecule type" value="Genomic_DNA"/>
</dbReference>
<dbReference type="SUPFAM" id="SSF51735">
    <property type="entry name" value="NAD(P)-binding Rossmann-fold domains"/>
    <property type="match status" value="1"/>
</dbReference>
<accession>A0A562STZ7</accession>
<dbReference type="PRINTS" id="PR00080">
    <property type="entry name" value="SDRFAMILY"/>
</dbReference>
<dbReference type="InterPro" id="IPR057326">
    <property type="entry name" value="KR_dom"/>
</dbReference>
<dbReference type="Gene3D" id="3.40.50.720">
    <property type="entry name" value="NAD(P)-binding Rossmann-like Domain"/>
    <property type="match status" value="1"/>
</dbReference>
<dbReference type="OrthoDB" id="9803333at2"/>
<evidence type="ECO:0000256" key="1">
    <source>
        <dbReference type="ARBA" id="ARBA00006484"/>
    </source>
</evidence>
<proteinExistence type="inferred from homology"/>
<feature type="domain" description="Ketoreductase" evidence="3">
    <location>
        <begin position="7"/>
        <end position="186"/>
    </location>
</feature>
<gene>
    <name evidence="4" type="ORF">LX66_4543</name>
</gene>
<comment type="caution">
    <text evidence="4">The sequence shown here is derived from an EMBL/GenBank/DDBJ whole genome shotgun (WGS) entry which is preliminary data.</text>
</comment>
<reference evidence="4 5" key="1">
    <citation type="journal article" date="2013" name="Stand. Genomic Sci.">
        <title>Genomic Encyclopedia of Type Strains, Phase I: The one thousand microbial genomes (KMG-I) project.</title>
        <authorList>
            <person name="Kyrpides N.C."/>
            <person name="Woyke T."/>
            <person name="Eisen J.A."/>
            <person name="Garrity G."/>
            <person name="Lilburn T.G."/>
            <person name="Beck B.J."/>
            <person name="Whitman W.B."/>
            <person name="Hugenholtz P."/>
            <person name="Klenk H.P."/>
        </authorList>
    </citation>
    <scope>NUCLEOTIDE SEQUENCE [LARGE SCALE GENOMIC DNA]</scope>
    <source>
        <strain evidence="4 5">DSM 13484</strain>
    </source>
</reference>
<dbReference type="PRINTS" id="PR00081">
    <property type="entry name" value="GDHRDH"/>
</dbReference>
<name>A0A562STZ7_CHIJA</name>
<dbReference type="FunFam" id="3.40.50.720:FF:000084">
    <property type="entry name" value="Short-chain dehydrogenase reductase"/>
    <property type="match status" value="1"/>
</dbReference>
<organism evidence="4 5">
    <name type="scientific">Chitinophaga japonensis</name>
    <name type="common">Flexibacter japonensis</name>
    <dbReference type="NCBI Taxonomy" id="104662"/>
    <lineage>
        <taxon>Bacteria</taxon>
        <taxon>Pseudomonadati</taxon>
        <taxon>Bacteroidota</taxon>
        <taxon>Chitinophagia</taxon>
        <taxon>Chitinophagales</taxon>
        <taxon>Chitinophagaceae</taxon>
        <taxon>Chitinophaga</taxon>
    </lineage>
</organism>
<dbReference type="SMART" id="SM00822">
    <property type="entry name" value="PKS_KR"/>
    <property type="match status" value="1"/>
</dbReference>
<dbReference type="InterPro" id="IPR002347">
    <property type="entry name" value="SDR_fam"/>
</dbReference>
<evidence type="ECO:0000256" key="2">
    <source>
        <dbReference type="ARBA" id="ARBA00023002"/>
    </source>
</evidence>
<dbReference type="GO" id="GO:0016491">
    <property type="term" value="F:oxidoreductase activity"/>
    <property type="evidence" value="ECO:0007669"/>
    <property type="project" value="UniProtKB-KW"/>
</dbReference>
<keyword evidence="5" id="KW-1185">Reference proteome</keyword>
<dbReference type="RefSeq" id="WP_145717716.1">
    <property type="nucleotide sequence ID" value="NZ_BAAAFY010000002.1"/>
</dbReference>
<dbReference type="Pfam" id="PF13561">
    <property type="entry name" value="adh_short_C2"/>
    <property type="match status" value="1"/>
</dbReference>